<dbReference type="GO" id="GO:0016651">
    <property type="term" value="F:oxidoreductase activity, acting on NAD(P)H"/>
    <property type="evidence" value="ECO:0007669"/>
    <property type="project" value="UniProtKB-ARBA"/>
</dbReference>
<dbReference type="PANTHER" id="PTHR39201">
    <property type="entry name" value="EXPORTED PROTEIN-RELATED"/>
    <property type="match status" value="1"/>
</dbReference>
<evidence type="ECO:0000313" key="2">
    <source>
        <dbReference type="EMBL" id="RGE89722.1"/>
    </source>
</evidence>
<dbReference type="Proteomes" id="UP000261080">
    <property type="component" value="Unassembled WGS sequence"/>
</dbReference>
<keyword evidence="3" id="KW-1185">Reference proteome</keyword>
<gene>
    <name evidence="2" type="ORF">DW016_00100</name>
</gene>
<dbReference type="GO" id="GO:0010181">
    <property type="term" value="F:FMN binding"/>
    <property type="evidence" value="ECO:0007669"/>
    <property type="project" value="InterPro"/>
</dbReference>
<evidence type="ECO:0000259" key="1">
    <source>
        <dbReference type="PROSITE" id="PS50902"/>
    </source>
</evidence>
<organism evidence="2 3">
    <name type="scientific">Sellimonas intestinalis</name>
    <dbReference type="NCBI Taxonomy" id="1653434"/>
    <lineage>
        <taxon>Bacteria</taxon>
        <taxon>Bacillati</taxon>
        <taxon>Bacillota</taxon>
        <taxon>Clostridia</taxon>
        <taxon>Lachnospirales</taxon>
        <taxon>Lachnospiraceae</taxon>
        <taxon>Sellimonas</taxon>
    </lineage>
</organism>
<feature type="domain" description="Flavodoxin-like" evidence="1">
    <location>
        <begin position="4"/>
        <end position="158"/>
    </location>
</feature>
<dbReference type="Gene3D" id="3.40.50.360">
    <property type="match status" value="1"/>
</dbReference>
<comment type="caution">
    <text evidence="2">The sequence shown here is derived from an EMBL/GenBank/DDBJ whole genome shotgun (WGS) entry which is preliminary data.</text>
</comment>
<dbReference type="RefSeq" id="WP_024732852.1">
    <property type="nucleotide sequence ID" value="NZ_CALBAT010000008.1"/>
</dbReference>
<dbReference type="PROSITE" id="PS50902">
    <property type="entry name" value="FLAVODOXIN_LIKE"/>
    <property type="match status" value="1"/>
</dbReference>
<sequence length="159" mass="17686">MKKALVAYFSASGVTQRLAKTVAEAAGADLFEIEPVQKYTSEDLDWTDKKSRSTLEMNDPSSRPAIAEHVDHMDQYDTVFVGFPIWWYEAPRIIHTFLEEYDFTGKIIVPFATSGGSGMGKTSEILQKVCPAANVLAGRKMNASVSEAQVKKWMEEMGL</sequence>
<evidence type="ECO:0000313" key="3">
    <source>
        <dbReference type="Proteomes" id="UP000261080"/>
    </source>
</evidence>
<protein>
    <submittedName>
        <fullName evidence="2">Flavodoxin</fullName>
    </submittedName>
</protein>
<dbReference type="EMBL" id="QVLX01000001">
    <property type="protein sequence ID" value="RGE89722.1"/>
    <property type="molecule type" value="Genomic_DNA"/>
</dbReference>
<dbReference type="NCBIfam" id="NF005501">
    <property type="entry name" value="PRK07116.1"/>
    <property type="match status" value="1"/>
</dbReference>
<dbReference type="SUPFAM" id="SSF52218">
    <property type="entry name" value="Flavoproteins"/>
    <property type="match status" value="1"/>
</dbReference>
<name>A0A3E3K574_9FIRM</name>
<dbReference type="InterPro" id="IPR008254">
    <property type="entry name" value="Flavodoxin/NO_synth"/>
</dbReference>
<proteinExistence type="predicted"/>
<dbReference type="Pfam" id="PF12682">
    <property type="entry name" value="Flavodoxin_4"/>
    <property type="match status" value="1"/>
</dbReference>
<dbReference type="AlphaFoldDB" id="A0A3E3K574"/>
<reference evidence="2 3" key="1">
    <citation type="submission" date="2018-08" db="EMBL/GenBank/DDBJ databases">
        <title>A genome reference for cultivated species of the human gut microbiota.</title>
        <authorList>
            <person name="Zou Y."/>
            <person name="Xue W."/>
            <person name="Luo G."/>
        </authorList>
    </citation>
    <scope>NUCLEOTIDE SEQUENCE [LARGE SCALE GENOMIC DNA]</scope>
    <source>
        <strain evidence="2 3">AF37-2AT</strain>
    </source>
</reference>
<accession>A0A3E3K574</accession>
<dbReference type="PANTHER" id="PTHR39201:SF1">
    <property type="entry name" value="FLAVODOXIN-LIKE DOMAIN-CONTAINING PROTEIN"/>
    <property type="match status" value="1"/>
</dbReference>
<dbReference type="InterPro" id="IPR029039">
    <property type="entry name" value="Flavoprotein-like_sf"/>
</dbReference>
<dbReference type="OrthoDB" id="9806505at2"/>